<gene>
    <name evidence="2" type="ORF">A2160_05850</name>
</gene>
<evidence type="ECO:0000256" key="1">
    <source>
        <dbReference type="SAM" id="Coils"/>
    </source>
</evidence>
<feature type="coiled-coil region" evidence="1">
    <location>
        <begin position="189"/>
        <end position="219"/>
    </location>
</feature>
<proteinExistence type="predicted"/>
<evidence type="ECO:0008006" key="4">
    <source>
        <dbReference type="Google" id="ProtNLM"/>
    </source>
</evidence>
<dbReference type="InterPro" id="IPR036866">
    <property type="entry name" value="RibonucZ/Hydroxyglut_hydro"/>
</dbReference>
<protein>
    <recommendedName>
        <fullName evidence="4">Lactamase</fullName>
    </recommendedName>
</protein>
<dbReference type="Gene3D" id="3.60.15.10">
    <property type="entry name" value="Ribonuclease Z/Hydroxyacylglutathione hydrolase-like"/>
    <property type="match status" value="1"/>
</dbReference>
<evidence type="ECO:0000313" key="3">
    <source>
        <dbReference type="Proteomes" id="UP000177006"/>
    </source>
</evidence>
<accession>A0A1F5E570</accession>
<dbReference type="STRING" id="1797457.A2160_05850"/>
<comment type="caution">
    <text evidence="2">The sequence shown here is derived from an EMBL/GenBank/DDBJ whole genome shotgun (WGS) entry which is preliminary data.</text>
</comment>
<dbReference type="AlphaFoldDB" id="A0A1F5E570"/>
<organism evidence="2 3">
    <name type="scientific">Candidatus Beckwithbacteria bacterium RBG_13_42_9</name>
    <dbReference type="NCBI Taxonomy" id="1797457"/>
    <lineage>
        <taxon>Bacteria</taxon>
        <taxon>Candidatus Beckwithiibacteriota</taxon>
    </lineage>
</organism>
<sequence length="220" mass="24268">MQINYLGHSSFRIKTKTATLVTDPYSPEVGFKMPKVTADIVTVSHQHFDHNYTEGVAPSQEGGKPFLITGPGEYEIKEVSIHGVSLYHDNQKGEENGKTTAFVITAEEMVLCHLGDLGHTLTTRQQEIIGEIDVLFIPVGGGKSLDAGKAAEVVNQLEPKIVVPMHYKTPDHAPRFAKLAEVDAFLKEMGTAKKELDKLILSKSELEEKEMEVVVLENKV</sequence>
<dbReference type="PANTHER" id="PTHR39189:SF1">
    <property type="entry name" value="UPF0173 METAL-DEPENDENT HYDROLASE YTKL"/>
    <property type="match status" value="1"/>
</dbReference>
<keyword evidence="1" id="KW-0175">Coiled coil</keyword>
<dbReference type="EMBL" id="MEZK01000020">
    <property type="protein sequence ID" value="OGD62542.1"/>
    <property type="molecule type" value="Genomic_DNA"/>
</dbReference>
<name>A0A1F5E570_9BACT</name>
<dbReference type="PANTHER" id="PTHR39189">
    <property type="entry name" value="UPF0173 METAL-DEPENDENT HYDROLASE YTKL"/>
    <property type="match status" value="1"/>
</dbReference>
<dbReference type="Pfam" id="PF13483">
    <property type="entry name" value="Lactamase_B_3"/>
    <property type="match status" value="1"/>
</dbReference>
<dbReference type="SUPFAM" id="SSF56281">
    <property type="entry name" value="Metallo-hydrolase/oxidoreductase"/>
    <property type="match status" value="1"/>
</dbReference>
<dbReference type="Proteomes" id="UP000177006">
    <property type="component" value="Unassembled WGS sequence"/>
</dbReference>
<reference evidence="2 3" key="1">
    <citation type="journal article" date="2016" name="Nat. Commun.">
        <title>Thousands of microbial genomes shed light on interconnected biogeochemical processes in an aquifer system.</title>
        <authorList>
            <person name="Anantharaman K."/>
            <person name="Brown C.T."/>
            <person name="Hug L.A."/>
            <person name="Sharon I."/>
            <person name="Castelle C.J."/>
            <person name="Probst A.J."/>
            <person name="Thomas B.C."/>
            <person name="Singh A."/>
            <person name="Wilkins M.J."/>
            <person name="Karaoz U."/>
            <person name="Brodie E.L."/>
            <person name="Williams K.H."/>
            <person name="Hubbard S.S."/>
            <person name="Banfield J.F."/>
        </authorList>
    </citation>
    <scope>NUCLEOTIDE SEQUENCE [LARGE SCALE GENOMIC DNA]</scope>
</reference>
<evidence type="ECO:0000313" key="2">
    <source>
        <dbReference type="EMBL" id="OGD62542.1"/>
    </source>
</evidence>